<evidence type="ECO:0000313" key="2">
    <source>
        <dbReference type="EMBL" id="KAL2537317.1"/>
    </source>
</evidence>
<accession>A0ABD1VJ03</accession>
<feature type="transmembrane region" description="Helical" evidence="1">
    <location>
        <begin position="71"/>
        <end position="92"/>
    </location>
</feature>
<evidence type="ECO:0000313" key="3">
    <source>
        <dbReference type="Proteomes" id="UP001604277"/>
    </source>
</evidence>
<dbReference type="EMBL" id="JBFOLJ010000005">
    <property type="protein sequence ID" value="KAL2537317.1"/>
    <property type="molecule type" value="Genomic_DNA"/>
</dbReference>
<organism evidence="2 3">
    <name type="scientific">Forsythia ovata</name>
    <dbReference type="NCBI Taxonomy" id="205694"/>
    <lineage>
        <taxon>Eukaryota</taxon>
        <taxon>Viridiplantae</taxon>
        <taxon>Streptophyta</taxon>
        <taxon>Embryophyta</taxon>
        <taxon>Tracheophyta</taxon>
        <taxon>Spermatophyta</taxon>
        <taxon>Magnoliopsida</taxon>
        <taxon>eudicotyledons</taxon>
        <taxon>Gunneridae</taxon>
        <taxon>Pentapetalae</taxon>
        <taxon>asterids</taxon>
        <taxon>lamiids</taxon>
        <taxon>Lamiales</taxon>
        <taxon>Oleaceae</taxon>
        <taxon>Forsythieae</taxon>
        <taxon>Forsythia</taxon>
    </lineage>
</organism>
<proteinExistence type="predicted"/>
<protein>
    <submittedName>
        <fullName evidence="2">PB1 domain-containing protein</fullName>
    </submittedName>
</protein>
<keyword evidence="3" id="KW-1185">Reference proteome</keyword>
<evidence type="ECO:0000256" key="1">
    <source>
        <dbReference type="SAM" id="Phobius"/>
    </source>
</evidence>
<comment type="caution">
    <text evidence="2">The sequence shown here is derived from an EMBL/GenBank/DDBJ whole genome shotgun (WGS) entry which is preliminary data.</text>
</comment>
<name>A0ABD1VJ03_9LAMI</name>
<dbReference type="Proteomes" id="UP001604277">
    <property type="component" value="Unassembled WGS sequence"/>
</dbReference>
<keyword evidence="1" id="KW-0472">Membrane</keyword>
<reference evidence="3" key="1">
    <citation type="submission" date="2024-07" db="EMBL/GenBank/DDBJ databases">
        <title>Two chromosome-level genome assemblies of Korean endemic species Abeliophyllum distichum and Forsythia ovata (Oleaceae).</title>
        <authorList>
            <person name="Jang H."/>
        </authorList>
    </citation>
    <scope>NUCLEOTIDE SEQUENCE [LARGE SCALE GENOMIC DNA]</scope>
</reference>
<keyword evidence="1" id="KW-1133">Transmembrane helix</keyword>
<dbReference type="AlphaFoldDB" id="A0ABD1VJ03"/>
<keyword evidence="1" id="KW-0812">Transmembrane</keyword>
<sequence>MSKSFEYNKTLDPINSPSIHEKLRCPLSTKPPKVKWARLKEIQSDLFLKTTLGCPLVWQWILSHIATSPFLMAPIFATCVPLPFLDILPLVLGKGMYKCLIAFKHMMHEYDRLYRVFPKPSRLRIFIFHNLNPSSNSSVRIFGSDDAKSENERFMKALNFGLVMTAQPPVDATVVSPQSPPANNNVD</sequence>
<gene>
    <name evidence="2" type="ORF">Fot_18708</name>
</gene>